<dbReference type="EMBL" id="JAZHXJ010000015">
    <property type="protein sequence ID" value="KAL1882340.1"/>
    <property type="molecule type" value="Genomic_DNA"/>
</dbReference>
<comment type="caution">
    <text evidence="2">The sequence shown here is derived from an EMBL/GenBank/DDBJ whole genome shotgun (WGS) entry which is preliminary data.</text>
</comment>
<evidence type="ECO:0000313" key="2">
    <source>
        <dbReference type="EMBL" id="KAL1882340.1"/>
    </source>
</evidence>
<accession>A0ABR3Y229</accession>
<dbReference type="Proteomes" id="UP001586593">
    <property type="component" value="Unassembled WGS sequence"/>
</dbReference>
<feature type="region of interest" description="Disordered" evidence="1">
    <location>
        <begin position="112"/>
        <end position="132"/>
    </location>
</feature>
<evidence type="ECO:0000313" key="3">
    <source>
        <dbReference type="Proteomes" id="UP001586593"/>
    </source>
</evidence>
<sequence length="132" mass="16001">MLGTLVRRSAERATRRLEIPYNPYKTKKVWPPDFSKLSPQEQLRFEKRFKRRVQLATARPRWNKMIKLIQLFSTTSIVVYCVLFMDWKTDHQPFQEIRDKFWSLFGNESDEDRRYRVPEPYPLKSPSTSPKF</sequence>
<protein>
    <submittedName>
        <fullName evidence="2">Uncharacterized protein</fullName>
    </submittedName>
</protein>
<evidence type="ECO:0000256" key="1">
    <source>
        <dbReference type="SAM" id="MobiDB-lite"/>
    </source>
</evidence>
<keyword evidence="3" id="KW-1185">Reference proteome</keyword>
<organism evidence="2 3">
    <name type="scientific">Phialemonium thermophilum</name>
    <dbReference type="NCBI Taxonomy" id="223376"/>
    <lineage>
        <taxon>Eukaryota</taxon>
        <taxon>Fungi</taxon>
        <taxon>Dikarya</taxon>
        <taxon>Ascomycota</taxon>
        <taxon>Pezizomycotina</taxon>
        <taxon>Sordariomycetes</taxon>
        <taxon>Sordariomycetidae</taxon>
        <taxon>Cephalothecales</taxon>
        <taxon>Cephalothecaceae</taxon>
        <taxon>Phialemonium</taxon>
    </lineage>
</organism>
<reference evidence="2 3" key="1">
    <citation type="journal article" date="2024" name="Commun. Biol.">
        <title>Comparative genomic analysis of thermophilic fungi reveals convergent evolutionary adaptations and gene losses.</title>
        <authorList>
            <person name="Steindorff A.S."/>
            <person name="Aguilar-Pontes M.V."/>
            <person name="Robinson A.J."/>
            <person name="Andreopoulos B."/>
            <person name="LaButti K."/>
            <person name="Kuo A."/>
            <person name="Mondo S."/>
            <person name="Riley R."/>
            <person name="Otillar R."/>
            <person name="Haridas S."/>
            <person name="Lipzen A."/>
            <person name="Grimwood J."/>
            <person name="Schmutz J."/>
            <person name="Clum A."/>
            <person name="Reid I.D."/>
            <person name="Moisan M.C."/>
            <person name="Butler G."/>
            <person name="Nguyen T.T.M."/>
            <person name="Dewar K."/>
            <person name="Conant G."/>
            <person name="Drula E."/>
            <person name="Henrissat B."/>
            <person name="Hansel C."/>
            <person name="Singer S."/>
            <person name="Hutchinson M.I."/>
            <person name="de Vries R.P."/>
            <person name="Natvig D.O."/>
            <person name="Powell A.J."/>
            <person name="Tsang A."/>
            <person name="Grigoriev I.V."/>
        </authorList>
    </citation>
    <scope>NUCLEOTIDE SEQUENCE [LARGE SCALE GENOMIC DNA]</scope>
    <source>
        <strain evidence="2 3">ATCC 24622</strain>
    </source>
</reference>
<name>A0ABR3Y229_9PEZI</name>
<proteinExistence type="predicted"/>
<gene>
    <name evidence="2" type="ORF">VTK73DRAFT_1899</name>
</gene>